<gene>
    <name evidence="1" type="ORF">VCHENC02_1065A</name>
</gene>
<accession>A0A454D4D8</accession>
<dbReference type="EMBL" id="AJSR01000254">
    <property type="protein sequence ID" value="EKM33491.1"/>
    <property type="molecule type" value="Genomic_DNA"/>
</dbReference>
<comment type="caution">
    <text evidence="1">The sequence shown here is derived from an EMBL/GenBank/DDBJ whole genome shotgun (WGS) entry which is preliminary data.</text>
</comment>
<sequence length="10" mass="1169">MLLKSKDGFM</sequence>
<organism evidence="1 2">
    <name type="scientific">Vibrio harveyi</name>
    <name type="common">Beneckea harveyi</name>
    <dbReference type="NCBI Taxonomy" id="669"/>
    <lineage>
        <taxon>Bacteria</taxon>
        <taxon>Pseudomonadati</taxon>
        <taxon>Pseudomonadota</taxon>
        <taxon>Gammaproteobacteria</taxon>
        <taxon>Vibrionales</taxon>
        <taxon>Vibrionaceae</taxon>
        <taxon>Vibrio</taxon>
    </lineage>
</organism>
<dbReference type="Proteomes" id="UP000008367">
    <property type="component" value="Unassembled WGS sequence"/>
</dbReference>
<evidence type="ECO:0000313" key="2">
    <source>
        <dbReference type="Proteomes" id="UP000008367"/>
    </source>
</evidence>
<name>A0A454D4D8_VIBHA</name>
<reference evidence="1 2" key="1">
    <citation type="submission" date="2012-10" db="EMBL/GenBank/DDBJ databases">
        <title>Genome sequence of Vibrio Cholerae HENC-02.</title>
        <authorList>
            <person name="Eppinger M."/>
            <person name="Hasan N.A."/>
            <person name="Sengamalay N."/>
            <person name="Hine E."/>
            <person name="Su Q."/>
            <person name="Daugherty S.C."/>
            <person name="Young S."/>
            <person name="Sadzewicz L."/>
            <person name="Tallon L."/>
            <person name="Cebula T.A."/>
            <person name="Ravel J."/>
            <person name="Colwell R.R."/>
        </authorList>
    </citation>
    <scope>NUCLEOTIDE SEQUENCE [LARGE SCALE GENOMIC DNA]</scope>
    <source>
        <strain evidence="1 2">HENC-02</strain>
    </source>
</reference>
<feature type="non-terminal residue" evidence="1">
    <location>
        <position position="10"/>
    </location>
</feature>
<protein>
    <submittedName>
        <fullName evidence="1">Trypsin family protein</fullName>
    </submittedName>
</protein>
<evidence type="ECO:0000313" key="1">
    <source>
        <dbReference type="EMBL" id="EKM33491.1"/>
    </source>
</evidence>
<proteinExistence type="predicted"/>